<dbReference type="EMBL" id="UYRR01004661">
    <property type="protein sequence ID" value="VDK21201.1"/>
    <property type="molecule type" value="Genomic_DNA"/>
</dbReference>
<evidence type="ECO:0000256" key="1">
    <source>
        <dbReference type="ARBA" id="ARBA00004141"/>
    </source>
</evidence>
<dbReference type="GO" id="GO:0042626">
    <property type="term" value="F:ATPase-coupled transmembrane transporter activity"/>
    <property type="evidence" value="ECO:0007669"/>
    <property type="project" value="TreeGrafter"/>
</dbReference>
<evidence type="ECO:0000256" key="4">
    <source>
        <dbReference type="ARBA" id="ARBA00022989"/>
    </source>
</evidence>
<dbReference type="Gene3D" id="3.40.50.300">
    <property type="entry name" value="P-loop containing nucleotide triphosphate hydrolases"/>
    <property type="match status" value="1"/>
</dbReference>
<reference evidence="6 7" key="1">
    <citation type="submission" date="2018-11" db="EMBL/GenBank/DDBJ databases">
        <authorList>
            <consortium name="Pathogen Informatics"/>
        </authorList>
    </citation>
    <scope>NUCLEOTIDE SEQUENCE [LARGE SCALE GENOMIC DNA]</scope>
</reference>
<dbReference type="PANTHER" id="PTHR48041:SF89">
    <property type="entry name" value="FI03229P"/>
    <property type="match status" value="1"/>
</dbReference>
<dbReference type="PANTHER" id="PTHR48041">
    <property type="entry name" value="ABC TRANSPORTER G FAMILY MEMBER 28"/>
    <property type="match status" value="1"/>
</dbReference>
<evidence type="ECO:0000313" key="7">
    <source>
        <dbReference type="Proteomes" id="UP000267096"/>
    </source>
</evidence>
<dbReference type="InterPro" id="IPR027417">
    <property type="entry name" value="P-loop_NTPase"/>
</dbReference>
<keyword evidence="2" id="KW-0813">Transport</keyword>
<evidence type="ECO:0000256" key="2">
    <source>
        <dbReference type="ARBA" id="ARBA00022448"/>
    </source>
</evidence>
<dbReference type="GO" id="GO:0005886">
    <property type="term" value="C:plasma membrane"/>
    <property type="evidence" value="ECO:0007669"/>
    <property type="project" value="TreeGrafter"/>
</dbReference>
<keyword evidence="5" id="KW-0472">Membrane</keyword>
<accession>A0A3P6PLU1</accession>
<sequence>MCNELGEAEKQRLKIAEQVLKDTDVLLCNNVTEEMDLYDTAFIIDYLRDWAIKLNRVVVMAIAPQTIEILHMFHKTILMASGRIIYNGHSNEMINYFESINFPCPMLKNPCDYYGMSDLFELEELIPFLIRKIKE</sequence>
<dbReference type="Proteomes" id="UP000267096">
    <property type="component" value="Unassembled WGS sequence"/>
</dbReference>
<dbReference type="OrthoDB" id="66620at2759"/>
<keyword evidence="3" id="KW-0812">Transmembrane</keyword>
<organism evidence="6 7">
    <name type="scientific">Anisakis simplex</name>
    <name type="common">Herring worm</name>
    <dbReference type="NCBI Taxonomy" id="6269"/>
    <lineage>
        <taxon>Eukaryota</taxon>
        <taxon>Metazoa</taxon>
        <taxon>Ecdysozoa</taxon>
        <taxon>Nematoda</taxon>
        <taxon>Chromadorea</taxon>
        <taxon>Rhabditida</taxon>
        <taxon>Spirurina</taxon>
        <taxon>Ascaridomorpha</taxon>
        <taxon>Ascaridoidea</taxon>
        <taxon>Anisakidae</taxon>
        <taxon>Anisakis</taxon>
        <taxon>Anisakis simplex complex</taxon>
    </lineage>
</organism>
<dbReference type="InterPro" id="IPR050352">
    <property type="entry name" value="ABCG_transporters"/>
</dbReference>
<dbReference type="AlphaFoldDB" id="A0A3P6PLU1"/>
<evidence type="ECO:0000256" key="5">
    <source>
        <dbReference type="ARBA" id="ARBA00023136"/>
    </source>
</evidence>
<keyword evidence="7" id="KW-1185">Reference proteome</keyword>
<comment type="subcellular location">
    <subcellularLocation>
        <location evidence="1">Membrane</location>
        <topology evidence="1">Multi-pass membrane protein</topology>
    </subcellularLocation>
</comment>
<evidence type="ECO:0000256" key="3">
    <source>
        <dbReference type="ARBA" id="ARBA00022692"/>
    </source>
</evidence>
<keyword evidence="4" id="KW-1133">Transmembrane helix</keyword>
<evidence type="ECO:0000313" key="6">
    <source>
        <dbReference type="EMBL" id="VDK21201.1"/>
    </source>
</evidence>
<protein>
    <submittedName>
        <fullName evidence="6">Uncharacterized protein</fullName>
    </submittedName>
</protein>
<gene>
    <name evidence="6" type="ORF">ASIM_LOCUS3141</name>
</gene>
<dbReference type="SUPFAM" id="SSF52540">
    <property type="entry name" value="P-loop containing nucleoside triphosphate hydrolases"/>
    <property type="match status" value="1"/>
</dbReference>
<name>A0A3P6PLU1_ANISI</name>
<proteinExistence type="predicted"/>